<dbReference type="RefSeq" id="WP_245874507.1">
    <property type="nucleotide sequence ID" value="NZ_JBBNOP010000012.1"/>
</dbReference>
<dbReference type="Proteomes" id="UP001487305">
    <property type="component" value="Unassembled WGS sequence"/>
</dbReference>
<feature type="domain" description="4'-phosphopantetheinyl transferase" evidence="10">
    <location>
        <begin position="73"/>
        <end position="173"/>
    </location>
</feature>
<evidence type="ECO:0000256" key="9">
    <source>
        <dbReference type="SAM" id="MobiDB-lite"/>
    </source>
</evidence>
<comment type="function">
    <text evidence="8">Transfers the 4'-phosphopantetheine moiety from coenzyme A to a Ser of acyl-carrier-protein.</text>
</comment>
<evidence type="ECO:0000313" key="11">
    <source>
        <dbReference type="EMBL" id="MEQ3363778.1"/>
    </source>
</evidence>
<evidence type="ECO:0000256" key="5">
    <source>
        <dbReference type="ARBA" id="ARBA00022842"/>
    </source>
</evidence>
<keyword evidence="7 8" id="KW-0275">Fatty acid biosynthesis</keyword>
<dbReference type="SUPFAM" id="SSF56214">
    <property type="entry name" value="4'-phosphopantetheinyl transferase"/>
    <property type="match status" value="1"/>
</dbReference>
<evidence type="ECO:0000256" key="7">
    <source>
        <dbReference type="ARBA" id="ARBA00023160"/>
    </source>
</evidence>
<sequence length="239" mass="25343">MVEIGDQAVAAAAGDLLERDGIATAPLQDAAASGAEAPTESRVVASASAEHGEDAEASPEVGGRRMRTLEEVGLGVDIVEIARMKAILSRTPSFKKKVFSEDEQVYCDGKGVPEIHYAMRFAAKEAVLKALGTGFSEGIGVLDVEVVRNAKGKPSVVLHGRAKEVAADLGVVELPLSLSYTHTEAVACAMAITAESVKAAEKRVDPMEELAKQFKEARSLLDEMDQKPKENADEPVRQS</sequence>
<name>A0ABV1JFA4_9ACTN</name>
<evidence type="ECO:0000256" key="1">
    <source>
        <dbReference type="ARBA" id="ARBA00022516"/>
    </source>
</evidence>
<dbReference type="GO" id="GO:0008897">
    <property type="term" value="F:holo-[acyl-carrier-protein] synthase activity"/>
    <property type="evidence" value="ECO:0007669"/>
    <property type="project" value="UniProtKB-EC"/>
</dbReference>
<dbReference type="InterPro" id="IPR004568">
    <property type="entry name" value="Ppantetheine-prot_Trfase_dom"/>
</dbReference>
<feature type="region of interest" description="Disordered" evidence="9">
    <location>
        <begin position="218"/>
        <end position="239"/>
    </location>
</feature>
<evidence type="ECO:0000256" key="3">
    <source>
        <dbReference type="ARBA" id="ARBA00022723"/>
    </source>
</evidence>
<feature type="binding site" evidence="8">
    <location>
        <position position="77"/>
    </location>
    <ligand>
        <name>Mg(2+)</name>
        <dbReference type="ChEBI" id="CHEBI:18420"/>
    </ligand>
</feature>
<dbReference type="Pfam" id="PF01648">
    <property type="entry name" value="ACPS"/>
    <property type="match status" value="1"/>
</dbReference>
<dbReference type="InterPro" id="IPR002582">
    <property type="entry name" value="ACPS"/>
</dbReference>
<evidence type="ECO:0000313" key="12">
    <source>
        <dbReference type="Proteomes" id="UP001487305"/>
    </source>
</evidence>
<keyword evidence="12" id="KW-1185">Reference proteome</keyword>
<keyword evidence="2 8" id="KW-0808">Transferase</keyword>
<dbReference type="EMBL" id="JBBNOP010000012">
    <property type="protein sequence ID" value="MEQ3363778.1"/>
    <property type="molecule type" value="Genomic_DNA"/>
</dbReference>
<evidence type="ECO:0000256" key="8">
    <source>
        <dbReference type="HAMAP-Rule" id="MF_00101"/>
    </source>
</evidence>
<comment type="catalytic activity">
    <reaction evidence="8">
        <text>apo-[ACP] + CoA = holo-[ACP] + adenosine 3',5'-bisphosphate + H(+)</text>
        <dbReference type="Rhea" id="RHEA:12068"/>
        <dbReference type="Rhea" id="RHEA-COMP:9685"/>
        <dbReference type="Rhea" id="RHEA-COMP:9690"/>
        <dbReference type="ChEBI" id="CHEBI:15378"/>
        <dbReference type="ChEBI" id="CHEBI:29999"/>
        <dbReference type="ChEBI" id="CHEBI:57287"/>
        <dbReference type="ChEBI" id="CHEBI:58343"/>
        <dbReference type="ChEBI" id="CHEBI:64479"/>
        <dbReference type="EC" id="2.7.8.7"/>
    </reaction>
</comment>
<protein>
    <recommendedName>
        <fullName evidence="8">Holo-[acyl-carrier-protein] synthase</fullName>
        <shortName evidence="8">Holo-ACP synthase</shortName>
        <ecNumber evidence="8">2.7.8.7</ecNumber>
    </recommendedName>
    <alternativeName>
        <fullName evidence="8">4'-phosphopantetheinyl transferase AcpS</fullName>
    </alternativeName>
</protein>
<dbReference type="Gene3D" id="3.90.470.20">
    <property type="entry name" value="4'-phosphopantetheinyl transferase domain"/>
    <property type="match status" value="1"/>
</dbReference>
<feature type="binding site" evidence="8">
    <location>
        <position position="125"/>
    </location>
    <ligand>
        <name>Mg(2+)</name>
        <dbReference type="ChEBI" id="CHEBI:18420"/>
    </ligand>
</feature>
<comment type="similarity">
    <text evidence="8">Belongs to the P-Pant transferase superfamily. AcpS family.</text>
</comment>
<keyword evidence="6 8" id="KW-0443">Lipid metabolism</keyword>
<proteinExistence type="inferred from homology"/>
<evidence type="ECO:0000259" key="10">
    <source>
        <dbReference type="Pfam" id="PF01648"/>
    </source>
</evidence>
<keyword evidence="5 8" id="KW-0460">Magnesium</keyword>
<comment type="caution">
    <text evidence="11">The sequence shown here is derived from an EMBL/GenBank/DDBJ whole genome shotgun (WGS) entry which is preliminary data.</text>
</comment>
<gene>
    <name evidence="8 11" type="primary">acpS</name>
    <name evidence="11" type="ORF">AAA083_12405</name>
</gene>
<dbReference type="NCBIfam" id="TIGR00516">
    <property type="entry name" value="acpS"/>
    <property type="match status" value="1"/>
</dbReference>
<dbReference type="NCBIfam" id="TIGR00556">
    <property type="entry name" value="pantethn_trn"/>
    <property type="match status" value="1"/>
</dbReference>
<keyword evidence="8" id="KW-0963">Cytoplasm</keyword>
<evidence type="ECO:0000256" key="2">
    <source>
        <dbReference type="ARBA" id="ARBA00022679"/>
    </source>
</evidence>
<dbReference type="InterPro" id="IPR008278">
    <property type="entry name" value="4-PPantetheinyl_Trfase_dom"/>
</dbReference>
<evidence type="ECO:0000256" key="6">
    <source>
        <dbReference type="ARBA" id="ARBA00023098"/>
    </source>
</evidence>
<comment type="cofactor">
    <cofactor evidence="8">
        <name>Mg(2+)</name>
        <dbReference type="ChEBI" id="CHEBI:18420"/>
    </cofactor>
</comment>
<dbReference type="InterPro" id="IPR037143">
    <property type="entry name" value="4-PPantetheinyl_Trfase_dom_sf"/>
</dbReference>
<keyword evidence="4 8" id="KW-0276">Fatty acid metabolism</keyword>
<dbReference type="EC" id="2.7.8.7" evidence="8"/>
<keyword evidence="1 8" id="KW-0444">Lipid biosynthesis</keyword>
<comment type="subcellular location">
    <subcellularLocation>
        <location evidence="8">Cytoplasm</location>
    </subcellularLocation>
</comment>
<organism evidence="11 12">
    <name type="scientific">Raoultibacter massiliensis</name>
    <dbReference type="NCBI Taxonomy" id="1852371"/>
    <lineage>
        <taxon>Bacteria</taxon>
        <taxon>Bacillati</taxon>
        <taxon>Actinomycetota</taxon>
        <taxon>Coriobacteriia</taxon>
        <taxon>Eggerthellales</taxon>
        <taxon>Eggerthellaceae</taxon>
        <taxon>Raoultibacter</taxon>
    </lineage>
</organism>
<evidence type="ECO:0000256" key="4">
    <source>
        <dbReference type="ARBA" id="ARBA00022832"/>
    </source>
</evidence>
<reference evidence="11 12" key="1">
    <citation type="submission" date="2024-04" db="EMBL/GenBank/DDBJ databases">
        <title>Human intestinal bacterial collection.</title>
        <authorList>
            <person name="Pauvert C."/>
            <person name="Hitch T.C.A."/>
            <person name="Clavel T."/>
        </authorList>
    </citation>
    <scope>NUCLEOTIDE SEQUENCE [LARGE SCALE GENOMIC DNA]</scope>
    <source>
        <strain evidence="11 12">CLA-KB-H42</strain>
    </source>
</reference>
<accession>A0ABV1JFA4</accession>
<keyword evidence="3 8" id="KW-0479">Metal-binding</keyword>
<feature type="region of interest" description="Disordered" evidence="9">
    <location>
        <begin position="44"/>
        <end position="63"/>
    </location>
</feature>
<dbReference type="HAMAP" id="MF_00101">
    <property type="entry name" value="AcpS"/>
    <property type="match status" value="1"/>
</dbReference>